<proteinExistence type="inferred from homology"/>
<name>A0AAP5LNG0_PAEAM</name>
<dbReference type="GO" id="GO:0009252">
    <property type="term" value="P:peptidoglycan biosynthetic process"/>
    <property type="evidence" value="ECO:0007669"/>
    <property type="project" value="UniProtKB-UniRule"/>
</dbReference>
<dbReference type="EMBL" id="JAVDTR010000010">
    <property type="protein sequence ID" value="MDR6725211.1"/>
    <property type="molecule type" value="Genomic_DNA"/>
</dbReference>
<accession>A0AAP5LNG0</accession>
<protein>
    <recommendedName>
        <fullName evidence="1">Lipid II flippase Amj</fullName>
    </recommendedName>
</protein>
<feature type="transmembrane region" description="Helical" evidence="1">
    <location>
        <begin position="34"/>
        <end position="50"/>
    </location>
</feature>
<dbReference type="InterPro" id="IPR021260">
    <property type="entry name" value="Amj"/>
</dbReference>
<feature type="transmembrane region" description="Helical" evidence="1">
    <location>
        <begin position="158"/>
        <end position="183"/>
    </location>
</feature>
<comment type="similarity">
    <text evidence="1">Belongs to the Amj family.</text>
</comment>
<keyword evidence="1" id="KW-0813">Transport</keyword>
<keyword evidence="1" id="KW-0573">Peptidoglycan synthesis</keyword>
<keyword evidence="1" id="KW-1133">Transmembrane helix</keyword>
<comment type="subcellular location">
    <subcellularLocation>
        <location evidence="1">Cell membrane</location>
        <topology evidence="1">Multi-pass membrane protein</topology>
    </subcellularLocation>
</comment>
<comment type="caution">
    <text evidence="1">Lacks conserved residue(s) required for the propagation of feature annotation.</text>
</comment>
<keyword evidence="1" id="KW-0961">Cell wall biogenesis/degradation</keyword>
<comment type="pathway">
    <text evidence="1">Cell wall biogenesis; peptidoglycan biosynthesis.</text>
</comment>
<organism evidence="2 3">
    <name type="scientific">Paenibacillus amylolyticus</name>
    <dbReference type="NCBI Taxonomy" id="1451"/>
    <lineage>
        <taxon>Bacteria</taxon>
        <taxon>Bacillati</taxon>
        <taxon>Bacillota</taxon>
        <taxon>Bacilli</taxon>
        <taxon>Bacillales</taxon>
        <taxon>Paenibacillaceae</taxon>
        <taxon>Paenibacillus</taxon>
    </lineage>
</organism>
<dbReference type="GO" id="GO:0071555">
    <property type="term" value="P:cell wall organization"/>
    <property type="evidence" value="ECO:0007669"/>
    <property type="project" value="UniProtKB-KW"/>
</dbReference>
<dbReference type="RefSeq" id="WP_056696449.1">
    <property type="nucleotide sequence ID" value="NZ_JAVDTR010000010.1"/>
</dbReference>
<keyword evidence="1" id="KW-0472">Membrane</keyword>
<dbReference type="Proteomes" id="UP001254832">
    <property type="component" value="Unassembled WGS sequence"/>
</dbReference>
<dbReference type="HAMAP" id="MF_02077">
    <property type="entry name" value="Amj_flippase"/>
    <property type="match status" value="1"/>
</dbReference>
<comment type="caution">
    <text evidence="2">The sequence shown here is derived from an EMBL/GenBank/DDBJ whole genome shotgun (WGS) entry which is preliminary data.</text>
</comment>
<feature type="transmembrane region" description="Helical" evidence="1">
    <location>
        <begin position="82"/>
        <end position="102"/>
    </location>
</feature>
<keyword evidence="1" id="KW-0133">Cell shape</keyword>
<evidence type="ECO:0000313" key="3">
    <source>
        <dbReference type="Proteomes" id="UP001254832"/>
    </source>
</evidence>
<dbReference type="Pfam" id="PF10997">
    <property type="entry name" value="Amj"/>
    <property type="match status" value="1"/>
</dbReference>
<evidence type="ECO:0000313" key="2">
    <source>
        <dbReference type="EMBL" id="MDR6725211.1"/>
    </source>
</evidence>
<dbReference type="AlphaFoldDB" id="A0AAP5LNG0"/>
<dbReference type="GO" id="GO:0015648">
    <property type="term" value="F:lipid-linked peptidoglycan transporter activity"/>
    <property type="evidence" value="ECO:0007669"/>
    <property type="project" value="UniProtKB-UniRule"/>
</dbReference>
<keyword evidence="1" id="KW-0812">Transmembrane</keyword>
<comment type="function">
    <text evidence="1">Involved in peptidoglycan biosynthesis. Transports lipid-linked peptidoglycan precursors from the inner to the outer leaflet of the cytoplasmic membrane.</text>
</comment>
<dbReference type="GO" id="GO:0005886">
    <property type="term" value="C:plasma membrane"/>
    <property type="evidence" value="ECO:0007669"/>
    <property type="project" value="UniProtKB-SubCell"/>
</dbReference>
<dbReference type="GO" id="GO:0008360">
    <property type="term" value="P:regulation of cell shape"/>
    <property type="evidence" value="ECO:0007669"/>
    <property type="project" value="UniProtKB-KW"/>
</dbReference>
<feature type="transmembrane region" description="Helical" evidence="1">
    <location>
        <begin position="233"/>
        <end position="259"/>
    </location>
</feature>
<reference evidence="2" key="1">
    <citation type="submission" date="2023-07" db="EMBL/GenBank/DDBJ databases">
        <title>Sorghum-associated microbial communities from plants grown in Nebraska, USA.</title>
        <authorList>
            <person name="Schachtman D."/>
        </authorList>
    </citation>
    <scope>NUCLEOTIDE SEQUENCE</scope>
    <source>
        <strain evidence="2">BE80</strain>
    </source>
</reference>
<gene>
    <name evidence="1" type="primary">amj</name>
    <name evidence="2" type="ORF">J2W91_003710</name>
</gene>
<sequence>MFSLSLAIPMVFTMLIHAADSLSYALRLGGLRTRRIALAISLSGILLLVSRTSNMAQGPMVGNLVDTASNGGTTNFATQLHWLMGAATIGTALAILCFPTMVKLSSRMVVHFEAAGSIPTMVRGMLKRSKMKNAMYYITPPSWVMAKRLVQHGMPRRLMMLNIAVTAIYTTGVLSSLYAAYLYPSQAIAASQSTGLINGIATILLTILIDPRISLLSDKSLRGEIRLDRMNQIYGCMLVSRLFGTLLAQLLLIPFAYWIGWIVGLIH</sequence>
<feature type="transmembrane region" description="Helical" evidence="1">
    <location>
        <begin position="195"/>
        <end position="213"/>
    </location>
</feature>
<evidence type="ECO:0000256" key="1">
    <source>
        <dbReference type="HAMAP-Rule" id="MF_02077"/>
    </source>
</evidence>
<keyword evidence="1" id="KW-1003">Cell membrane</keyword>